<feature type="transmembrane region" description="Helical" evidence="11">
    <location>
        <begin position="336"/>
        <end position="356"/>
    </location>
</feature>
<keyword evidence="10 11" id="KW-0472">Membrane</keyword>
<feature type="transmembrane region" description="Helical" evidence="11">
    <location>
        <begin position="12"/>
        <end position="31"/>
    </location>
</feature>
<sequence length="406" mass="45353">MLLPQQTNRRIRNLFLGSGLLRVLLVFFGLWQDSFSDVKYTDIDYVVFSDAARFLAEGRSPFDRATYRYSPFLSVLLLPNVFCPIWGKLIFCFADVFVGWLVMSLNTKSPVSVSNAESIPWDFWCAVSWLLNPFTMTISTRGNGEAVVILMLLFQLWALRSGRTVAAGVIYGLAVHWRVYPAIYALSTALSLLGSAAPGRTLPSRLAPPAKFAAAAGAAFLGAASLWMCGRDFVEHAVLYHATRQDHRHNFSPFFYPVYLGWPRRTLLIKLAMVPQAAVNAAVALGFYKDLPFCWLLQTIAFVAFNKVCTAQYFVWYFGLLPLSLPRLRIKGNARLGAAAGAWLAAQLHWLGWAYLLEFQGMPVYAAVWFASCVFLGANAWLIVELMRAHSQQRGQPPPAKEGKES</sequence>
<evidence type="ECO:0000256" key="8">
    <source>
        <dbReference type="ARBA" id="ARBA00022824"/>
    </source>
</evidence>
<dbReference type="InterPro" id="IPR007704">
    <property type="entry name" value="PIG-M"/>
</dbReference>
<feature type="transmembrane region" description="Helical" evidence="11">
    <location>
        <begin position="267"/>
        <end position="288"/>
    </location>
</feature>
<evidence type="ECO:0000256" key="10">
    <source>
        <dbReference type="ARBA" id="ARBA00023136"/>
    </source>
</evidence>
<dbReference type="GO" id="GO:0006506">
    <property type="term" value="P:GPI anchor biosynthetic process"/>
    <property type="evidence" value="ECO:0007669"/>
    <property type="project" value="UniProtKB-UniPathway"/>
</dbReference>
<keyword evidence="8 11" id="KW-0256">Endoplasmic reticulum</keyword>
<keyword evidence="7 11" id="KW-0812">Transmembrane</keyword>
<evidence type="ECO:0000256" key="3">
    <source>
        <dbReference type="ARBA" id="ARBA00011071"/>
    </source>
</evidence>
<accession>A0A061S429</accession>
<organism evidence="12">
    <name type="scientific">Tetraselmis sp. GSL018</name>
    <dbReference type="NCBI Taxonomy" id="582737"/>
    <lineage>
        <taxon>Eukaryota</taxon>
        <taxon>Viridiplantae</taxon>
        <taxon>Chlorophyta</taxon>
        <taxon>core chlorophytes</taxon>
        <taxon>Chlorodendrophyceae</taxon>
        <taxon>Chlorodendrales</taxon>
        <taxon>Chlorodendraceae</taxon>
        <taxon>Tetraselmis</taxon>
    </lineage>
</organism>
<proteinExistence type="inferred from homology"/>
<gene>
    <name evidence="12" type="primary">PIGM</name>
    <name evidence="12" type="ORF">TSPGSL018_16846</name>
</gene>
<keyword evidence="4 11" id="KW-0337">GPI-anchor biosynthesis</keyword>
<dbReference type="PANTHER" id="PTHR12886:SF0">
    <property type="entry name" value="GPI MANNOSYLTRANSFERASE 1"/>
    <property type="match status" value="1"/>
</dbReference>
<evidence type="ECO:0000256" key="6">
    <source>
        <dbReference type="ARBA" id="ARBA00022679"/>
    </source>
</evidence>
<evidence type="ECO:0000256" key="7">
    <source>
        <dbReference type="ARBA" id="ARBA00022692"/>
    </source>
</evidence>
<name>A0A061S429_9CHLO</name>
<feature type="transmembrane region" description="Helical" evidence="11">
    <location>
        <begin position="300"/>
        <end position="324"/>
    </location>
</feature>
<keyword evidence="6 11" id="KW-0808">Transferase</keyword>
<protein>
    <recommendedName>
        <fullName evidence="11">GPI mannosyltransferase 1</fullName>
        <ecNumber evidence="11">2.4.1.-</ecNumber>
    </recommendedName>
    <alternativeName>
        <fullName evidence="11">GPI mannosyltransferase I</fullName>
    </alternativeName>
</protein>
<evidence type="ECO:0000256" key="1">
    <source>
        <dbReference type="ARBA" id="ARBA00004477"/>
    </source>
</evidence>
<dbReference type="Pfam" id="PF05007">
    <property type="entry name" value="Mannosyl_trans"/>
    <property type="match status" value="1"/>
</dbReference>
<dbReference type="GO" id="GO:0005789">
    <property type="term" value="C:endoplasmic reticulum membrane"/>
    <property type="evidence" value="ECO:0007669"/>
    <property type="project" value="UniProtKB-SubCell"/>
</dbReference>
<keyword evidence="5 11" id="KW-0328">Glycosyltransferase</keyword>
<comment type="pathway">
    <text evidence="2 11">Glycolipid biosynthesis; glycosylphosphatidylinositol-anchor biosynthesis.</text>
</comment>
<dbReference type="GO" id="GO:1990529">
    <property type="term" value="C:glycosylphosphatidylinositol-mannosyltransferase I complex"/>
    <property type="evidence" value="ECO:0007669"/>
    <property type="project" value="TreeGrafter"/>
</dbReference>
<keyword evidence="9 11" id="KW-1133">Transmembrane helix</keyword>
<dbReference type="PANTHER" id="PTHR12886">
    <property type="entry name" value="PIG-M MANNOSYLTRANSFERASE"/>
    <property type="match status" value="1"/>
</dbReference>
<evidence type="ECO:0000256" key="2">
    <source>
        <dbReference type="ARBA" id="ARBA00004687"/>
    </source>
</evidence>
<feature type="transmembrane region" description="Helical" evidence="11">
    <location>
        <begin position="146"/>
        <end position="173"/>
    </location>
</feature>
<dbReference type="EC" id="2.4.1.-" evidence="11"/>
<feature type="transmembrane region" description="Helical" evidence="11">
    <location>
        <begin position="179"/>
        <end position="197"/>
    </location>
</feature>
<dbReference type="GO" id="GO:0051751">
    <property type="term" value="F:alpha-1,4-mannosyltransferase activity"/>
    <property type="evidence" value="ECO:0007669"/>
    <property type="project" value="InterPro"/>
</dbReference>
<evidence type="ECO:0000256" key="11">
    <source>
        <dbReference type="RuleBase" id="RU365064"/>
    </source>
</evidence>
<comment type="similarity">
    <text evidence="3 11">Belongs to the PIGM family.</text>
</comment>
<dbReference type="AlphaFoldDB" id="A0A061S429"/>
<dbReference type="GO" id="GO:0004376">
    <property type="term" value="F:GPI mannosyltransferase activity"/>
    <property type="evidence" value="ECO:0007669"/>
    <property type="project" value="InterPro"/>
</dbReference>
<evidence type="ECO:0000313" key="12">
    <source>
        <dbReference type="EMBL" id="JAC77759.1"/>
    </source>
</evidence>
<evidence type="ECO:0000256" key="5">
    <source>
        <dbReference type="ARBA" id="ARBA00022676"/>
    </source>
</evidence>
<reference evidence="12" key="1">
    <citation type="submission" date="2014-05" db="EMBL/GenBank/DDBJ databases">
        <title>The transcriptome of the halophilic microalga Tetraselmis sp. GSL018 isolated from the Great Salt Lake, Utah.</title>
        <authorList>
            <person name="Jinkerson R.E."/>
            <person name="D'Adamo S."/>
            <person name="Posewitz M.C."/>
        </authorList>
    </citation>
    <scope>NUCLEOTIDE SEQUENCE</scope>
    <source>
        <strain evidence="12">GSL018</strain>
    </source>
</reference>
<comment type="subcellular location">
    <subcellularLocation>
        <location evidence="1 11">Endoplasmic reticulum membrane</location>
        <topology evidence="1 11">Multi-pass membrane protein</topology>
    </subcellularLocation>
</comment>
<dbReference type="UniPathway" id="UPA00196"/>
<feature type="transmembrane region" description="Helical" evidence="11">
    <location>
        <begin position="362"/>
        <end position="384"/>
    </location>
</feature>
<evidence type="ECO:0000256" key="4">
    <source>
        <dbReference type="ARBA" id="ARBA00022502"/>
    </source>
</evidence>
<dbReference type="EMBL" id="GBEZ01007724">
    <property type="protein sequence ID" value="JAC77759.1"/>
    <property type="molecule type" value="Transcribed_RNA"/>
</dbReference>
<evidence type="ECO:0000256" key="9">
    <source>
        <dbReference type="ARBA" id="ARBA00022989"/>
    </source>
</evidence>
<comment type="function">
    <text evidence="11">Catalytic subunit of the glycosylphosphatidylinositol-mannosyltransferase I complex which catalyzes the transfer of the first mannose, via an alpha-1,4 bond from a dolichol-phosphate-mannose (Dol-P-Man) to the glucosaminyl acyl phosphatidylinositol (GlcN-(acyl)PI) intermediate to generate alpha-D-Man-(1-&gt;4)-alpha-D-GlcN-(1-&gt;6)-(1-radyl,2-acyl-sn-glycero-3-phospho)-2-acyl-inositol and participates in the sixth step of the glycosylphosphatidylinositol-anchor biosynthesis.</text>
</comment>